<dbReference type="InterPro" id="IPR050922">
    <property type="entry name" value="LytR/CpsA/Psr_CW_biosynth"/>
</dbReference>
<dbReference type="Gene3D" id="3.40.630.190">
    <property type="entry name" value="LCP protein"/>
    <property type="match status" value="1"/>
</dbReference>
<feature type="domain" description="Cell envelope-related transcriptional attenuator" evidence="10">
    <location>
        <begin position="88"/>
        <end position="231"/>
    </location>
</feature>
<dbReference type="Proteomes" id="UP001556040">
    <property type="component" value="Unassembled WGS sequence"/>
</dbReference>
<protein>
    <recommendedName>
        <fullName evidence="9">Polyisoprenyl-teichoic acid--peptidoglycan teichoic acid transferase TagU</fullName>
        <ecNumber evidence="9">2.7.8.-</ecNumber>
    </recommendedName>
</protein>
<comment type="pathway">
    <text evidence="9">Cell wall biogenesis.</text>
</comment>
<evidence type="ECO:0000256" key="2">
    <source>
        <dbReference type="ARBA" id="ARBA00022475"/>
    </source>
</evidence>
<evidence type="ECO:0000256" key="3">
    <source>
        <dbReference type="ARBA" id="ARBA00022679"/>
    </source>
</evidence>
<keyword evidence="8 9" id="KW-0961">Cell wall biogenesis/degradation</keyword>
<keyword evidence="5 9" id="KW-0735">Signal-anchor</keyword>
<evidence type="ECO:0000259" key="10">
    <source>
        <dbReference type="Pfam" id="PF03816"/>
    </source>
</evidence>
<name>A0ABV3Q0B4_9BACL</name>
<organism evidence="11 12">
    <name type="scientific">Jeotgalibacillus marinus</name>
    <dbReference type="NCBI Taxonomy" id="86667"/>
    <lineage>
        <taxon>Bacteria</taxon>
        <taxon>Bacillati</taxon>
        <taxon>Bacillota</taxon>
        <taxon>Bacilli</taxon>
        <taxon>Bacillales</taxon>
        <taxon>Caryophanaceae</taxon>
        <taxon>Jeotgalibacillus</taxon>
    </lineage>
</organism>
<evidence type="ECO:0000256" key="1">
    <source>
        <dbReference type="ARBA" id="ARBA00006068"/>
    </source>
</evidence>
<accession>A0ABV3Q0B4</accession>
<dbReference type="InterPro" id="IPR004474">
    <property type="entry name" value="LytR_CpsA_psr"/>
</dbReference>
<evidence type="ECO:0000256" key="9">
    <source>
        <dbReference type="HAMAP-Rule" id="MF_01140"/>
    </source>
</evidence>
<dbReference type="NCBIfam" id="TIGR00350">
    <property type="entry name" value="lytR_cpsA_psr"/>
    <property type="match status" value="1"/>
</dbReference>
<dbReference type="HAMAP" id="MF_01140">
    <property type="entry name" value="TagU_transferase"/>
    <property type="match status" value="1"/>
</dbReference>
<feature type="topological domain" description="Cytoplasmic" evidence="9">
    <location>
        <begin position="1"/>
        <end position="14"/>
    </location>
</feature>
<evidence type="ECO:0000256" key="8">
    <source>
        <dbReference type="ARBA" id="ARBA00023316"/>
    </source>
</evidence>
<dbReference type="RefSeq" id="WP_367778138.1">
    <property type="nucleotide sequence ID" value="NZ_JBFMIA010000002.1"/>
</dbReference>
<comment type="subcellular location">
    <subcellularLocation>
        <location evidence="9">Cell membrane</location>
        <topology evidence="9">Single-pass type II membrane protein</topology>
    </subcellularLocation>
</comment>
<keyword evidence="3 9" id="KW-0808">Transferase</keyword>
<gene>
    <name evidence="9" type="primary">tagU</name>
    <name evidence="11" type="ORF">AB1471_03110</name>
</gene>
<evidence type="ECO:0000256" key="5">
    <source>
        <dbReference type="ARBA" id="ARBA00022968"/>
    </source>
</evidence>
<feature type="topological domain" description="Extracellular" evidence="9">
    <location>
        <begin position="36"/>
        <end position="314"/>
    </location>
</feature>
<keyword evidence="2 9" id="KW-1003">Cell membrane</keyword>
<dbReference type="PANTHER" id="PTHR33392:SF6">
    <property type="entry name" value="POLYISOPRENYL-TEICHOIC ACID--PEPTIDOGLYCAN TEICHOIC ACID TRANSFERASE TAGU"/>
    <property type="match status" value="1"/>
</dbReference>
<dbReference type="InterPro" id="IPR023734">
    <property type="entry name" value="TagU"/>
</dbReference>
<dbReference type="EC" id="2.7.8.-" evidence="9"/>
<evidence type="ECO:0000313" key="12">
    <source>
        <dbReference type="Proteomes" id="UP001556040"/>
    </source>
</evidence>
<proteinExistence type="inferred from homology"/>
<evidence type="ECO:0000256" key="4">
    <source>
        <dbReference type="ARBA" id="ARBA00022692"/>
    </source>
</evidence>
<keyword evidence="7 9" id="KW-0472">Membrane</keyword>
<reference evidence="11 12" key="1">
    <citation type="journal article" date="1979" name="Int. J. Syst. Evol. Microbiol.">
        <title>Bacillus globisporus subsp. marinus subsp. nov.</title>
        <authorList>
            <person name="Liu H."/>
        </authorList>
    </citation>
    <scope>NUCLEOTIDE SEQUENCE [LARGE SCALE GENOMIC DNA]</scope>
    <source>
        <strain evidence="11 12">DSM 1297</strain>
    </source>
</reference>
<evidence type="ECO:0000256" key="7">
    <source>
        <dbReference type="ARBA" id="ARBA00023136"/>
    </source>
</evidence>
<comment type="function">
    <text evidence="9">May catalyze the final step in cell wall teichoic acid biosynthesis, the transfer of the anionic cell wall polymers (APs) from their lipid-linked precursor to the cell wall peptidoglycan (PG).</text>
</comment>
<dbReference type="EMBL" id="JBFMIA010000002">
    <property type="protein sequence ID" value="MEW9500787.1"/>
    <property type="molecule type" value="Genomic_DNA"/>
</dbReference>
<dbReference type="PANTHER" id="PTHR33392">
    <property type="entry name" value="POLYISOPRENYL-TEICHOIC ACID--PEPTIDOGLYCAN TEICHOIC ACID TRANSFERASE TAGU"/>
    <property type="match status" value="1"/>
</dbReference>
<evidence type="ECO:0000313" key="11">
    <source>
        <dbReference type="EMBL" id="MEW9500787.1"/>
    </source>
</evidence>
<dbReference type="Pfam" id="PF03816">
    <property type="entry name" value="LytR_cpsA_psr"/>
    <property type="match status" value="1"/>
</dbReference>
<sequence>MSTRTKNSNKKKKKWLKWTLIISLLFVVGIGVYGFSIYRSLTSATDQMHQSIDRDGSDKRAEEVQFEEKDPFSVLLLGIDRDENGTGRSDTMMVMTVNPQEETTKILSIPRDTYTEMIGAGYGYDDKINHAYAFGGVPMAMDTVENLLDIPIDYFVEVSMEGFEELVDAVDGVTINNNFSFESGGHSFPEGELSLSGDEALAFTRMRYEDPNGDFGRQERQRQVMEAFIQEGASVNSLWNFGNIFDALGNNIKTNLSLDQMVDIQREYRAAASSLEQSTIENGSGQMIDGIYYYVVPDEEISKIQSSLKDHLNL</sequence>
<comment type="caution">
    <text evidence="11">The sequence shown here is derived from an EMBL/GenBank/DDBJ whole genome shotgun (WGS) entry which is preliminary data.</text>
</comment>
<comment type="similarity">
    <text evidence="1 9">Belongs to the LytR/CpsA/Psr (LCP) family.</text>
</comment>
<keyword evidence="4 9" id="KW-0812">Transmembrane</keyword>
<keyword evidence="12" id="KW-1185">Reference proteome</keyword>
<keyword evidence="6 9" id="KW-1133">Transmembrane helix</keyword>
<evidence type="ECO:0000256" key="6">
    <source>
        <dbReference type="ARBA" id="ARBA00022989"/>
    </source>
</evidence>